<evidence type="ECO:0000259" key="6">
    <source>
        <dbReference type="PROSITE" id="PS50023"/>
    </source>
</evidence>
<protein>
    <submittedName>
        <fullName evidence="7">LIM domain protein</fullName>
    </submittedName>
</protein>
<keyword evidence="1 5" id="KW-0479">Metal-binding</keyword>
<reference evidence="7 8" key="1">
    <citation type="submission" date="2014-03" db="EMBL/GenBank/DDBJ databases">
        <title>Draft genome of the hookworm Oesophagostomum dentatum.</title>
        <authorList>
            <person name="Mitreva M."/>
        </authorList>
    </citation>
    <scope>NUCLEOTIDE SEQUENCE [LARGE SCALE GENOMIC DNA]</scope>
    <source>
        <strain evidence="7 8">OD-Hann</strain>
    </source>
</reference>
<evidence type="ECO:0000313" key="8">
    <source>
        <dbReference type="Proteomes" id="UP000053660"/>
    </source>
</evidence>
<dbReference type="PANTHER" id="PTHR24207">
    <property type="entry name" value="ZYX102 PROTEIN"/>
    <property type="match status" value="1"/>
</dbReference>
<name>A0A0B1S7B3_OESDE</name>
<keyword evidence="8" id="KW-1185">Reference proteome</keyword>
<organism evidence="7 8">
    <name type="scientific">Oesophagostomum dentatum</name>
    <name type="common">Nodular worm</name>
    <dbReference type="NCBI Taxonomy" id="61180"/>
    <lineage>
        <taxon>Eukaryota</taxon>
        <taxon>Metazoa</taxon>
        <taxon>Ecdysozoa</taxon>
        <taxon>Nematoda</taxon>
        <taxon>Chromadorea</taxon>
        <taxon>Rhabditida</taxon>
        <taxon>Rhabditina</taxon>
        <taxon>Rhabditomorpha</taxon>
        <taxon>Strongyloidea</taxon>
        <taxon>Strongylidae</taxon>
        <taxon>Oesophagostomum</taxon>
    </lineage>
</organism>
<keyword evidence="4 5" id="KW-0440">LIM domain</keyword>
<keyword evidence="2" id="KW-0677">Repeat</keyword>
<dbReference type="GO" id="GO:0046872">
    <property type="term" value="F:metal ion binding"/>
    <property type="evidence" value="ECO:0007669"/>
    <property type="project" value="UniProtKB-KW"/>
</dbReference>
<dbReference type="PROSITE" id="PS00478">
    <property type="entry name" value="LIM_DOMAIN_1"/>
    <property type="match status" value="1"/>
</dbReference>
<dbReference type="GO" id="GO:0001725">
    <property type="term" value="C:stress fiber"/>
    <property type="evidence" value="ECO:0007669"/>
    <property type="project" value="TreeGrafter"/>
</dbReference>
<keyword evidence="3 5" id="KW-0862">Zinc</keyword>
<dbReference type="AlphaFoldDB" id="A0A0B1S7B3"/>
<dbReference type="OrthoDB" id="5854861at2759"/>
<feature type="domain" description="LIM zinc-binding" evidence="6">
    <location>
        <begin position="1"/>
        <end position="61"/>
    </location>
</feature>
<evidence type="ECO:0000313" key="7">
    <source>
        <dbReference type="EMBL" id="KHJ79791.1"/>
    </source>
</evidence>
<dbReference type="Gene3D" id="2.10.110.10">
    <property type="entry name" value="Cysteine Rich Protein"/>
    <property type="match status" value="1"/>
</dbReference>
<dbReference type="PANTHER" id="PTHR24207:SF2">
    <property type="entry name" value="ZYX102 PROTEIN"/>
    <property type="match status" value="1"/>
</dbReference>
<dbReference type="GO" id="GO:0098609">
    <property type="term" value="P:cell-cell adhesion"/>
    <property type="evidence" value="ECO:0007669"/>
    <property type="project" value="TreeGrafter"/>
</dbReference>
<feature type="non-terminal residue" evidence="7">
    <location>
        <position position="1"/>
    </location>
</feature>
<dbReference type="PROSITE" id="PS50023">
    <property type="entry name" value="LIM_DOMAIN_2"/>
    <property type="match status" value="1"/>
</dbReference>
<dbReference type="SMART" id="SM00132">
    <property type="entry name" value="LIM"/>
    <property type="match status" value="1"/>
</dbReference>
<dbReference type="InterPro" id="IPR001781">
    <property type="entry name" value="Znf_LIM"/>
</dbReference>
<dbReference type="SUPFAM" id="SSF57716">
    <property type="entry name" value="Glucocorticoid receptor-like (DNA-binding domain)"/>
    <property type="match status" value="2"/>
</dbReference>
<evidence type="ECO:0000256" key="2">
    <source>
        <dbReference type="ARBA" id="ARBA00022737"/>
    </source>
</evidence>
<sequence>VCVACHAEITADKPGCTALDQVFHVDCFKCKKCDTKLAGSSFYNIDNSPICDKCYQASLPKFSVVLNYRECSFYASFVD</sequence>
<evidence type="ECO:0000256" key="4">
    <source>
        <dbReference type="ARBA" id="ARBA00023038"/>
    </source>
</evidence>
<dbReference type="Pfam" id="PF00412">
    <property type="entry name" value="LIM"/>
    <property type="match status" value="1"/>
</dbReference>
<evidence type="ECO:0000256" key="1">
    <source>
        <dbReference type="ARBA" id="ARBA00022723"/>
    </source>
</evidence>
<evidence type="ECO:0000256" key="3">
    <source>
        <dbReference type="ARBA" id="ARBA00022833"/>
    </source>
</evidence>
<accession>A0A0B1S7B3</accession>
<proteinExistence type="predicted"/>
<dbReference type="EMBL" id="KN603248">
    <property type="protein sequence ID" value="KHJ79791.1"/>
    <property type="molecule type" value="Genomic_DNA"/>
</dbReference>
<dbReference type="GO" id="GO:0005925">
    <property type="term" value="C:focal adhesion"/>
    <property type="evidence" value="ECO:0007669"/>
    <property type="project" value="TreeGrafter"/>
</dbReference>
<dbReference type="Proteomes" id="UP000053660">
    <property type="component" value="Unassembled WGS sequence"/>
</dbReference>
<evidence type="ECO:0000256" key="5">
    <source>
        <dbReference type="PROSITE-ProRule" id="PRU00125"/>
    </source>
</evidence>
<gene>
    <name evidence="7" type="ORF">OESDEN_20552</name>
</gene>